<sequence length="133" mass="13790">MASSSAATKFFCLFVIMGLLATPSYAGVEYLVCGTLGWVPIVGPLLSPILCQISQVLKVGDTLLFNGPLGTVLPVYEVTASAFANCDIGNLLPRGTVGLPVSIPLVAPGTRFFIADPINCLLGFKTNVTIASA</sequence>
<proteinExistence type="predicted"/>
<dbReference type="InterPro" id="IPR003245">
    <property type="entry name" value="Phytocyanin_dom"/>
</dbReference>
<evidence type="ECO:0000313" key="4">
    <source>
        <dbReference type="Proteomes" id="UP001161247"/>
    </source>
</evidence>
<dbReference type="AlphaFoldDB" id="A0AAV1C4X1"/>
<reference evidence="3" key="1">
    <citation type="submission" date="2023-03" db="EMBL/GenBank/DDBJ databases">
        <authorList>
            <person name="Julca I."/>
        </authorList>
    </citation>
    <scope>NUCLEOTIDE SEQUENCE</scope>
</reference>
<organism evidence="3 4">
    <name type="scientific">Oldenlandia corymbosa var. corymbosa</name>
    <dbReference type="NCBI Taxonomy" id="529605"/>
    <lineage>
        <taxon>Eukaryota</taxon>
        <taxon>Viridiplantae</taxon>
        <taxon>Streptophyta</taxon>
        <taxon>Embryophyta</taxon>
        <taxon>Tracheophyta</taxon>
        <taxon>Spermatophyta</taxon>
        <taxon>Magnoliopsida</taxon>
        <taxon>eudicotyledons</taxon>
        <taxon>Gunneridae</taxon>
        <taxon>Pentapetalae</taxon>
        <taxon>asterids</taxon>
        <taxon>lamiids</taxon>
        <taxon>Gentianales</taxon>
        <taxon>Rubiaceae</taxon>
        <taxon>Rubioideae</taxon>
        <taxon>Spermacoceae</taxon>
        <taxon>Hedyotis-Oldenlandia complex</taxon>
        <taxon>Oldenlandia</taxon>
    </lineage>
</organism>
<keyword evidence="1" id="KW-0732">Signal</keyword>
<dbReference type="Proteomes" id="UP001161247">
    <property type="component" value="Chromosome 1"/>
</dbReference>
<dbReference type="Pfam" id="PF02298">
    <property type="entry name" value="Cu_bind_like"/>
    <property type="match status" value="1"/>
</dbReference>
<name>A0AAV1C4X1_OLDCO</name>
<dbReference type="EMBL" id="OX459118">
    <property type="protein sequence ID" value="CAI9090457.1"/>
    <property type="molecule type" value="Genomic_DNA"/>
</dbReference>
<feature type="signal peptide" evidence="1">
    <location>
        <begin position="1"/>
        <end position="26"/>
    </location>
</feature>
<dbReference type="InterPro" id="IPR008972">
    <property type="entry name" value="Cupredoxin"/>
</dbReference>
<evidence type="ECO:0000259" key="2">
    <source>
        <dbReference type="Pfam" id="PF02298"/>
    </source>
</evidence>
<keyword evidence="4" id="KW-1185">Reference proteome</keyword>
<gene>
    <name evidence="3" type="ORF">OLC1_LOCUS2617</name>
</gene>
<feature type="chain" id="PRO_5043381917" evidence="1">
    <location>
        <begin position="27"/>
        <end position="133"/>
    </location>
</feature>
<accession>A0AAV1C4X1</accession>
<protein>
    <submittedName>
        <fullName evidence="3">OLC1v1025235C1</fullName>
    </submittedName>
</protein>
<evidence type="ECO:0000313" key="3">
    <source>
        <dbReference type="EMBL" id="CAI9090457.1"/>
    </source>
</evidence>
<evidence type="ECO:0000256" key="1">
    <source>
        <dbReference type="SAM" id="SignalP"/>
    </source>
</evidence>
<dbReference type="SUPFAM" id="SSF49503">
    <property type="entry name" value="Cupredoxins"/>
    <property type="match status" value="1"/>
</dbReference>
<feature type="domain" description="Phytocyanin" evidence="2">
    <location>
        <begin position="55"/>
        <end position="116"/>
    </location>
</feature>
<dbReference type="Gene3D" id="2.60.40.420">
    <property type="entry name" value="Cupredoxins - blue copper proteins"/>
    <property type="match status" value="1"/>
</dbReference>
<dbReference type="GO" id="GO:0009055">
    <property type="term" value="F:electron transfer activity"/>
    <property type="evidence" value="ECO:0007669"/>
    <property type="project" value="InterPro"/>
</dbReference>